<dbReference type="EC" id="3.1.4.52" evidence="5"/>
<gene>
    <name evidence="5" type="primary">rpfG_1</name>
    <name evidence="5" type="ORF">PMF13cell1_02004</name>
</gene>
<keyword evidence="1" id="KW-1133">Transmembrane helix</keyword>
<dbReference type="NCBIfam" id="TIGR00254">
    <property type="entry name" value="GGDEF"/>
    <property type="match status" value="1"/>
</dbReference>
<feature type="transmembrane region" description="Helical" evidence="1">
    <location>
        <begin position="128"/>
        <end position="151"/>
    </location>
</feature>
<accession>A0A4P6LZ02</accession>
<feature type="transmembrane region" description="Helical" evidence="1">
    <location>
        <begin position="37"/>
        <end position="55"/>
    </location>
</feature>
<evidence type="ECO:0000259" key="3">
    <source>
        <dbReference type="PROSITE" id="PS51831"/>
    </source>
</evidence>
<dbReference type="PROSITE" id="PS51831">
    <property type="entry name" value="HD"/>
    <property type="match status" value="1"/>
</dbReference>
<dbReference type="SMART" id="SM00471">
    <property type="entry name" value="HDc"/>
    <property type="match status" value="1"/>
</dbReference>
<sequence>MSNFAIVPAVALVCYIFLLVSFLAAKKDAAIYAFMELLLTMFIWASGSLFMRLAYWPSVSFWFHVSLTGLLVIPFIFFRFLQKFLCVDKRYHICFWAAVTSLILLVNYKSGIFVQAPQVLSLENGRSVYVYHMGWLSVVPYLVEGGALFECGRMVYENSRDNKVAGKRLRPVWFGIAALALGQICVALPVFSGFPIDICSGIIMAGCVYFALYRRRLFRLKLLVSKANCYMAAFLISMLIFYSFIPDYNGFLKRNLGFEGTQLTMAVCFSMVLSAVLIYLVIKSALDTVFERNEITQSRSIGEFSSKVSYLADVCEILEQMIQTIEKAVQAEAVLIFLKDEKGDYVLTLGSGNTDGLTCIIPGDEKVLDLLREYGGCLLSREHKNTPEYKNFTSGMRSRLPKYRIECIAGIKDGEQYQGLIFLAGKKNGERYMPEDLNFFESLSSVAFIAIQNSRLYEKACEEARRDYLTGVANRRYFYEVLEQCCESQAYDFGSLVMIDVDDFKLYNQLYGTEAGDGALKRIAGMIQKEVGQKGIVARYSGKVFTVLLPGVTKSEAEAFTGRISERVREMNKLSGENAMKALTVSCGIALGVCPIHDFHELIEHADTAVYYAKKAGKNRTVIYEEGNGGERPSELSYQPGVYSDYAPTIYALTAAIDAKDHYTFSHSENVAYYARELARAYGMNEEGIKIIYEAGLLHDIGKIGIEESILNKPGKLTEEEYQIVKSHVELSIGIIRHLPSLDYVIPAVIGHHERYDGKGYPRGIRGEEIPLMARILCVADSFDAMVTARSYKPSIAVEDALENLEKDTGQQFDPKLVPVFVKSIRAGRIQIR</sequence>
<dbReference type="InterPro" id="IPR043128">
    <property type="entry name" value="Rev_trsase/Diguanyl_cyclase"/>
</dbReference>
<feature type="transmembrane region" description="Helical" evidence="1">
    <location>
        <begin position="227"/>
        <end position="244"/>
    </location>
</feature>
<dbReference type="CDD" id="cd00077">
    <property type="entry name" value="HDc"/>
    <property type="match status" value="1"/>
</dbReference>
<feature type="transmembrane region" description="Helical" evidence="1">
    <location>
        <begin position="264"/>
        <end position="282"/>
    </location>
</feature>
<dbReference type="SMART" id="SM00267">
    <property type="entry name" value="GGDEF"/>
    <property type="match status" value="1"/>
</dbReference>
<dbReference type="Pfam" id="PF13487">
    <property type="entry name" value="HD_5"/>
    <property type="match status" value="1"/>
</dbReference>
<dbReference type="Proteomes" id="UP000289794">
    <property type="component" value="Chromosome"/>
</dbReference>
<evidence type="ECO:0000313" key="5">
    <source>
        <dbReference type="EMBL" id="QBE96460.1"/>
    </source>
</evidence>
<dbReference type="InterPro" id="IPR029016">
    <property type="entry name" value="GAF-like_dom_sf"/>
</dbReference>
<dbReference type="CDD" id="cd01949">
    <property type="entry name" value="GGDEF"/>
    <property type="match status" value="1"/>
</dbReference>
<evidence type="ECO:0000259" key="4">
    <source>
        <dbReference type="PROSITE" id="PS51832"/>
    </source>
</evidence>
<dbReference type="RefSeq" id="WP_130180636.1">
    <property type="nucleotide sequence ID" value="NZ_CP035945.1"/>
</dbReference>
<keyword evidence="5" id="KW-0378">Hydrolase</keyword>
<dbReference type="InterPro" id="IPR000160">
    <property type="entry name" value="GGDEF_dom"/>
</dbReference>
<protein>
    <submittedName>
        <fullName evidence="5">Cyclic di-GMP phosphodiesterase response regulator RpfG</fullName>
        <ecNumber evidence="5">3.1.4.52</ecNumber>
    </submittedName>
</protein>
<feature type="transmembrane region" description="Helical" evidence="1">
    <location>
        <begin position="172"/>
        <end position="192"/>
    </location>
</feature>
<dbReference type="InterPro" id="IPR029787">
    <property type="entry name" value="Nucleotide_cyclase"/>
</dbReference>
<reference evidence="5 6" key="1">
    <citation type="submission" date="2019-01" db="EMBL/GenBank/DDBJ databases">
        <title>PMF-metabolizing Aryl O-demethylase.</title>
        <authorList>
            <person name="Kim M."/>
        </authorList>
    </citation>
    <scope>NUCLEOTIDE SEQUENCE [LARGE SCALE GENOMIC DNA]</scope>
    <source>
        <strain evidence="5 6">PMF1</strain>
    </source>
</reference>
<dbReference type="AlphaFoldDB" id="A0A4P6LZ02"/>
<dbReference type="PROSITE" id="PS51832">
    <property type="entry name" value="HD_GYP"/>
    <property type="match status" value="1"/>
</dbReference>
<evidence type="ECO:0000259" key="2">
    <source>
        <dbReference type="PROSITE" id="PS50887"/>
    </source>
</evidence>
<dbReference type="PANTHER" id="PTHR43155">
    <property type="entry name" value="CYCLIC DI-GMP PHOSPHODIESTERASE PA4108-RELATED"/>
    <property type="match status" value="1"/>
</dbReference>
<feature type="domain" description="HD" evidence="3">
    <location>
        <begin position="664"/>
        <end position="786"/>
    </location>
</feature>
<dbReference type="NCBIfam" id="TIGR00277">
    <property type="entry name" value="HDIG"/>
    <property type="match status" value="1"/>
</dbReference>
<dbReference type="InterPro" id="IPR006674">
    <property type="entry name" value="HD_domain"/>
</dbReference>
<dbReference type="InterPro" id="IPR037522">
    <property type="entry name" value="HD_GYP_dom"/>
</dbReference>
<evidence type="ECO:0000256" key="1">
    <source>
        <dbReference type="SAM" id="Phobius"/>
    </source>
</evidence>
<organism evidence="5 6">
    <name type="scientific">Blautia producta</name>
    <dbReference type="NCBI Taxonomy" id="33035"/>
    <lineage>
        <taxon>Bacteria</taxon>
        <taxon>Bacillati</taxon>
        <taxon>Bacillota</taxon>
        <taxon>Clostridia</taxon>
        <taxon>Lachnospirales</taxon>
        <taxon>Lachnospiraceae</taxon>
        <taxon>Blautia</taxon>
    </lineage>
</organism>
<dbReference type="Pfam" id="PF00990">
    <property type="entry name" value="GGDEF"/>
    <property type="match status" value="1"/>
</dbReference>
<feature type="domain" description="GGDEF" evidence="2">
    <location>
        <begin position="492"/>
        <end position="626"/>
    </location>
</feature>
<dbReference type="InterPro" id="IPR003607">
    <property type="entry name" value="HD/PDEase_dom"/>
</dbReference>
<feature type="transmembrane region" description="Helical" evidence="1">
    <location>
        <begin position="61"/>
        <end position="81"/>
    </location>
</feature>
<dbReference type="SUPFAM" id="SSF55073">
    <property type="entry name" value="Nucleotide cyclase"/>
    <property type="match status" value="1"/>
</dbReference>
<dbReference type="InterPro" id="IPR006675">
    <property type="entry name" value="HDIG_dom"/>
</dbReference>
<dbReference type="SUPFAM" id="SSF55781">
    <property type="entry name" value="GAF domain-like"/>
    <property type="match status" value="1"/>
</dbReference>
<dbReference type="Gene3D" id="1.10.3210.10">
    <property type="entry name" value="Hypothetical protein af1432"/>
    <property type="match status" value="1"/>
</dbReference>
<keyword evidence="1" id="KW-0812">Transmembrane</keyword>
<evidence type="ECO:0000313" key="6">
    <source>
        <dbReference type="Proteomes" id="UP000289794"/>
    </source>
</evidence>
<feature type="transmembrane region" description="Helical" evidence="1">
    <location>
        <begin position="198"/>
        <end position="215"/>
    </location>
</feature>
<dbReference type="PROSITE" id="PS50887">
    <property type="entry name" value="GGDEF"/>
    <property type="match status" value="1"/>
</dbReference>
<name>A0A4P6LZ02_9FIRM</name>
<dbReference type="Gene3D" id="3.30.70.270">
    <property type="match status" value="1"/>
</dbReference>
<dbReference type="EMBL" id="CP035945">
    <property type="protein sequence ID" value="QBE96460.1"/>
    <property type="molecule type" value="Genomic_DNA"/>
</dbReference>
<keyword evidence="1" id="KW-0472">Membrane</keyword>
<feature type="transmembrane region" description="Helical" evidence="1">
    <location>
        <begin position="93"/>
        <end position="116"/>
    </location>
</feature>
<dbReference type="KEGG" id="bpro:PMF13cell1_02004"/>
<feature type="transmembrane region" description="Helical" evidence="1">
    <location>
        <begin position="6"/>
        <end position="25"/>
    </location>
</feature>
<dbReference type="SUPFAM" id="SSF109604">
    <property type="entry name" value="HD-domain/PDEase-like"/>
    <property type="match status" value="1"/>
</dbReference>
<dbReference type="GO" id="GO:0071111">
    <property type="term" value="F:cyclic-guanylate-specific phosphodiesterase activity"/>
    <property type="evidence" value="ECO:0007669"/>
    <property type="project" value="UniProtKB-EC"/>
</dbReference>
<dbReference type="Gene3D" id="3.30.450.40">
    <property type="match status" value="1"/>
</dbReference>
<feature type="domain" description="HD-GYP" evidence="4">
    <location>
        <begin position="642"/>
        <end position="833"/>
    </location>
</feature>
<proteinExistence type="predicted"/>